<dbReference type="EMBL" id="JBFMIA010000002">
    <property type="protein sequence ID" value="MEW9500820.1"/>
    <property type="molecule type" value="Genomic_DNA"/>
</dbReference>
<dbReference type="PANTHER" id="PTHR30435:SF19">
    <property type="entry name" value="FLAGELLAR BASAL-BODY ROD PROTEIN FLGG"/>
    <property type="match status" value="1"/>
</dbReference>
<organism evidence="5 6">
    <name type="scientific">Jeotgalibacillus marinus</name>
    <dbReference type="NCBI Taxonomy" id="86667"/>
    <lineage>
        <taxon>Bacteria</taxon>
        <taxon>Bacillati</taxon>
        <taxon>Bacillota</taxon>
        <taxon>Bacilli</taxon>
        <taxon>Bacillales</taxon>
        <taxon>Caryophanaceae</taxon>
        <taxon>Jeotgalibacillus</taxon>
    </lineage>
</organism>
<keyword evidence="5" id="KW-0282">Flagellum</keyword>
<sequence>MTRNMVTATNTLGQLQQQLDIISNNIANVDTIGYKQSTATFTSLLTQEFQNQRGDDADRQTPLGIRMGNGAKIAQSQLNGKQGSLQGTDRSLDFGFTAENQYFKVLIQGANGDQEQNFTRAGAFYFTPINDDEVMLVDGQGNALLNQNDEIIVFDGPVDNIRLTNTGTLQVSANGVQQEVDLGVVNIQRPQLMERVASGYLSMPNNLEELGVFPGEVMVQMEGELRQQIGLEQGTLEQSNVDLTTAYTDLIEVQRNYQFLSRAISMSDQMAGLVNGMR</sequence>
<dbReference type="Pfam" id="PF00460">
    <property type="entry name" value="Flg_bb_rod"/>
    <property type="match status" value="1"/>
</dbReference>
<name>A0ABV3Q0F0_9BACL</name>
<evidence type="ECO:0000313" key="5">
    <source>
        <dbReference type="EMBL" id="MEW9500820.1"/>
    </source>
</evidence>
<reference evidence="5 6" key="1">
    <citation type="journal article" date="1979" name="Int. J. Syst. Evol. Microbiol.">
        <title>Bacillus globisporus subsp. marinus subsp. nov.</title>
        <authorList>
            <person name="Liu H."/>
        </authorList>
    </citation>
    <scope>NUCLEOTIDE SEQUENCE [LARGE SCALE GENOMIC DNA]</scope>
    <source>
        <strain evidence="5 6">DSM 1297</strain>
    </source>
</reference>
<evidence type="ECO:0000259" key="4">
    <source>
        <dbReference type="Pfam" id="PF06429"/>
    </source>
</evidence>
<comment type="caution">
    <text evidence="5">The sequence shown here is derived from an EMBL/GenBank/DDBJ whole genome shotgun (WGS) entry which is preliminary data.</text>
</comment>
<dbReference type="PANTHER" id="PTHR30435">
    <property type="entry name" value="FLAGELLAR PROTEIN"/>
    <property type="match status" value="1"/>
</dbReference>
<dbReference type="PROSITE" id="PS00588">
    <property type="entry name" value="FLAGELLA_BB_ROD"/>
    <property type="match status" value="1"/>
</dbReference>
<accession>A0ABV3Q0F0</accession>
<proteinExistence type="inferred from homology"/>
<comment type="subcellular location">
    <subcellularLocation>
        <location evidence="2">Bacterial flagellum basal body</location>
    </subcellularLocation>
</comment>
<comment type="similarity">
    <text evidence="1 2">Belongs to the flagella basal body rod proteins family.</text>
</comment>
<evidence type="ECO:0000256" key="2">
    <source>
        <dbReference type="RuleBase" id="RU362116"/>
    </source>
</evidence>
<dbReference type="InterPro" id="IPR010930">
    <property type="entry name" value="Flg_bb/hook_C_dom"/>
</dbReference>
<dbReference type="SUPFAM" id="SSF117143">
    <property type="entry name" value="Flagellar hook protein flgE"/>
    <property type="match status" value="1"/>
</dbReference>
<keyword evidence="5" id="KW-0966">Cell projection</keyword>
<feature type="domain" description="Flagellar basal-body/hook protein C-terminal" evidence="4">
    <location>
        <begin position="233"/>
        <end position="275"/>
    </location>
</feature>
<keyword evidence="5" id="KW-0969">Cilium</keyword>
<evidence type="ECO:0000259" key="3">
    <source>
        <dbReference type="Pfam" id="PF00460"/>
    </source>
</evidence>
<keyword evidence="2" id="KW-0975">Bacterial flagellum</keyword>
<gene>
    <name evidence="5" type="ORF">AB1471_03275</name>
</gene>
<protein>
    <submittedName>
        <fullName evidence="5">Flagellar hook-basal body protein</fullName>
    </submittedName>
</protein>
<evidence type="ECO:0000256" key="1">
    <source>
        <dbReference type="ARBA" id="ARBA00009677"/>
    </source>
</evidence>
<dbReference type="InterPro" id="IPR020013">
    <property type="entry name" value="Flagellar_FlgE/F/G"/>
</dbReference>
<dbReference type="Pfam" id="PF06429">
    <property type="entry name" value="Flg_bbr_C"/>
    <property type="match status" value="1"/>
</dbReference>
<evidence type="ECO:0000313" key="6">
    <source>
        <dbReference type="Proteomes" id="UP001556040"/>
    </source>
</evidence>
<dbReference type="RefSeq" id="WP_367778170.1">
    <property type="nucleotide sequence ID" value="NZ_JBFMIA010000002.1"/>
</dbReference>
<feature type="domain" description="Flagellar basal body rod protein N-terminal" evidence="3">
    <location>
        <begin position="7"/>
        <end position="35"/>
    </location>
</feature>
<dbReference type="Proteomes" id="UP001556040">
    <property type="component" value="Unassembled WGS sequence"/>
</dbReference>
<dbReference type="InterPro" id="IPR037925">
    <property type="entry name" value="FlgE/F/G-like"/>
</dbReference>
<dbReference type="InterPro" id="IPR019776">
    <property type="entry name" value="Flagellar_basal_body_rod_CS"/>
</dbReference>
<dbReference type="InterPro" id="IPR001444">
    <property type="entry name" value="Flag_bb_rod_N"/>
</dbReference>
<keyword evidence="6" id="KW-1185">Reference proteome</keyword>
<dbReference type="NCBIfam" id="TIGR03506">
    <property type="entry name" value="FlgEFG_subfam"/>
    <property type="match status" value="1"/>
</dbReference>